<evidence type="ECO:0000256" key="7">
    <source>
        <dbReference type="ARBA" id="ARBA00023004"/>
    </source>
</evidence>
<keyword evidence="17" id="KW-0675">Receptor</keyword>
<protein>
    <submittedName>
        <fullName evidence="17">Iron complex outermembrane receptor protein</fullName>
    </submittedName>
</protein>
<evidence type="ECO:0000256" key="1">
    <source>
        <dbReference type="ARBA" id="ARBA00004571"/>
    </source>
</evidence>
<keyword evidence="18" id="KW-1185">Reference proteome</keyword>
<dbReference type="GO" id="GO:0015344">
    <property type="term" value="F:siderophore uptake transmembrane transporter activity"/>
    <property type="evidence" value="ECO:0007669"/>
    <property type="project" value="TreeGrafter"/>
</dbReference>
<dbReference type="PROSITE" id="PS52016">
    <property type="entry name" value="TONB_DEPENDENT_REC_3"/>
    <property type="match status" value="1"/>
</dbReference>
<dbReference type="Gene3D" id="2.170.130.10">
    <property type="entry name" value="TonB-dependent receptor, plug domain"/>
    <property type="match status" value="1"/>
</dbReference>
<keyword evidence="7" id="KW-0408">Iron</keyword>
<keyword evidence="4" id="KW-0410">Iron transport</keyword>
<evidence type="ECO:0000256" key="13">
    <source>
        <dbReference type="RuleBase" id="RU003357"/>
    </source>
</evidence>
<dbReference type="Pfam" id="PF07715">
    <property type="entry name" value="Plug"/>
    <property type="match status" value="1"/>
</dbReference>
<evidence type="ECO:0000256" key="14">
    <source>
        <dbReference type="SAM" id="SignalP"/>
    </source>
</evidence>
<evidence type="ECO:0000256" key="8">
    <source>
        <dbReference type="ARBA" id="ARBA00023065"/>
    </source>
</evidence>
<dbReference type="InterPro" id="IPR000531">
    <property type="entry name" value="Beta-barrel_TonB"/>
</dbReference>
<evidence type="ECO:0000256" key="2">
    <source>
        <dbReference type="ARBA" id="ARBA00022448"/>
    </source>
</evidence>
<keyword evidence="2 12" id="KW-0813">Transport</keyword>
<dbReference type="PANTHER" id="PTHR32552:SF89">
    <property type="entry name" value="CATECHOLATE SIDEROPHORE RECEPTOR FIU"/>
    <property type="match status" value="1"/>
</dbReference>
<comment type="subcellular location">
    <subcellularLocation>
        <location evidence="1 12">Cell outer membrane</location>
        <topology evidence="1 12">Multi-pass membrane protein</topology>
    </subcellularLocation>
</comment>
<evidence type="ECO:0000313" key="17">
    <source>
        <dbReference type="EMBL" id="RDI39520.1"/>
    </source>
</evidence>
<reference evidence="17 18" key="1">
    <citation type="submission" date="2018-07" db="EMBL/GenBank/DDBJ databases">
        <title>Genomic Encyclopedia of Type Strains, Phase IV (KMG-IV): sequencing the most valuable type-strain genomes for metagenomic binning, comparative biology and taxonomic classification.</title>
        <authorList>
            <person name="Goeker M."/>
        </authorList>
    </citation>
    <scope>NUCLEOTIDE SEQUENCE [LARGE SCALE GENOMIC DNA]</scope>
    <source>
        <strain evidence="17 18">DSM 5603</strain>
    </source>
</reference>
<feature type="domain" description="TonB-dependent receptor plug" evidence="16">
    <location>
        <begin position="96"/>
        <end position="195"/>
    </location>
</feature>
<keyword evidence="11 12" id="KW-0998">Cell outer membrane</keyword>
<proteinExistence type="inferred from homology"/>
<dbReference type="InterPro" id="IPR036942">
    <property type="entry name" value="Beta-barrel_TonB_sf"/>
</dbReference>
<evidence type="ECO:0000259" key="15">
    <source>
        <dbReference type="Pfam" id="PF00593"/>
    </source>
</evidence>
<evidence type="ECO:0000256" key="10">
    <source>
        <dbReference type="ARBA" id="ARBA00023136"/>
    </source>
</evidence>
<evidence type="ECO:0000256" key="5">
    <source>
        <dbReference type="ARBA" id="ARBA00022692"/>
    </source>
</evidence>
<keyword evidence="3 12" id="KW-1134">Transmembrane beta strand</keyword>
<dbReference type="PANTHER" id="PTHR32552">
    <property type="entry name" value="FERRICHROME IRON RECEPTOR-RELATED"/>
    <property type="match status" value="1"/>
</dbReference>
<organism evidence="17 18">
    <name type="scientific">Gluconacetobacter liquefaciens</name>
    <name type="common">Acetobacter liquefaciens</name>
    <dbReference type="NCBI Taxonomy" id="89584"/>
    <lineage>
        <taxon>Bacteria</taxon>
        <taxon>Pseudomonadati</taxon>
        <taxon>Pseudomonadota</taxon>
        <taxon>Alphaproteobacteria</taxon>
        <taxon>Acetobacterales</taxon>
        <taxon>Acetobacteraceae</taxon>
        <taxon>Gluconacetobacter</taxon>
    </lineage>
</organism>
<comment type="similarity">
    <text evidence="12 13">Belongs to the TonB-dependent receptor family.</text>
</comment>
<gene>
    <name evidence="17" type="ORF">C7453_102310</name>
</gene>
<keyword evidence="6 14" id="KW-0732">Signal</keyword>
<dbReference type="SUPFAM" id="SSF56935">
    <property type="entry name" value="Porins"/>
    <property type="match status" value="1"/>
</dbReference>
<accession>A0A370G8H5</accession>
<sequence length="841" mass="91677">MTNYIRSTMLALVSSTMLSSIGGAAFAQDVAPSSSQPVVKAPMTKEARPADKVVDARPTMLGATGPTDQERIEVRGVRTLGDGVTGRAFGGGLMGKEDAPKSISAVTRDWISKQNPAENPMQLIALLPGVNTSDTDPMGMTGGNMSVRGLTESQMGFTLEGFPINDIGNFAVYPQEIVDSENLKTIRLAQGSADLDSPHLSATGGTVDMYMIDPKAKMGGHVNMSYGSYNGTRGFLRFDTGYLGNTNLRAYFSYSQARQDHWRGPGVEDKKHGEMKLVSDWGDGNRWSWAVVGNGMENNAYRTVSLSGWNQYLQYGDKGSNPLNPPANYSAIPYTVSSNGTKTYNSNYYKLHPNPFTNIYSSMPSTFNLGHGVVLTDTPYFWYGYGGGGGGLSNYCLDGSSCSANKMSVVGQTVTGSVDGVTSGTYPFYYTSLTQTYRPGNTAKVTLTTGVNRLMIGYWFEYSKQTQTSPYSRVGEDGAPLNSADDTGNLVITSGPYRGETLQYRDSFTQTRVHTPFIGDQLSLLNNRLTIDAGLKYAIVDRSGSNYLPMPSQKYVTTNYRVALPTGAIRYKIDEHNQVFASVSTNFRMPQNYSLYDSGTYNTKTHSYSTVPNPKQAPEISISEEAGWRYQDNLISAAVTYFHYAFTGRLYTQLLPDQVTTTNINAGSSHSDGVDVEVGTAPLRYHLRPYASFEYLHAVTDSNMPAGGDYLRTKGKIAPQAPQYQVGFGLDYDDGNAFAGFNLKYVARQYSTFMNDQSIPGYVRMNIHVGYRLPKLGFFQNPMIRLNLQNISDNRYLGYVTSPQGNAVATVGVNGTKIAASSPSYSIASPFAAMATIGSDF</sequence>
<dbReference type="InterPro" id="IPR012910">
    <property type="entry name" value="Plug_dom"/>
</dbReference>
<evidence type="ECO:0000256" key="6">
    <source>
        <dbReference type="ARBA" id="ARBA00022729"/>
    </source>
</evidence>
<name>A0A370G8H5_GLULI</name>
<dbReference type="GO" id="GO:0009279">
    <property type="term" value="C:cell outer membrane"/>
    <property type="evidence" value="ECO:0007669"/>
    <property type="project" value="UniProtKB-SubCell"/>
</dbReference>
<dbReference type="Proteomes" id="UP000254958">
    <property type="component" value="Unassembled WGS sequence"/>
</dbReference>
<dbReference type="InterPro" id="IPR039426">
    <property type="entry name" value="TonB-dep_rcpt-like"/>
</dbReference>
<evidence type="ECO:0000313" key="18">
    <source>
        <dbReference type="Proteomes" id="UP000254958"/>
    </source>
</evidence>
<evidence type="ECO:0000256" key="12">
    <source>
        <dbReference type="PROSITE-ProRule" id="PRU01360"/>
    </source>
</evidence>
<keyword evidence="9 13" id="KW-0798">TonB box</keyword>
<evidence type="ECO:0000256" key="3">
    <source>
        <dbReference type="ARBA" id="ARBA00022452"/>
    </source>
</evidence>
<dbReference type="Gene3D" id="2.40.170.20">
    <property type="entry name" value="TonB-dependent receptor, beta-barrel domain"/>
    <property type="match status" value="1"/>
</dbReference>
<evidence type="ECO:0000259" key="16">
    <source>
        <dbReference type="Pfam" id="PF07715"/>
    </source>
</evidence>
<keyword evidence="10 12" id="KW-0472">Membrane</keyword>
<evidence type="ECO:0000256" key="11">
    <source>
        <dbReference type="ARBA" id="ARBA00023237"/>
    </source>
</evidence>
<feature type="chain" id="PRO_5016769302" evidence="14">
    <location>
        <begin position="28"/>
        <end position="841"/>
    </location>
</feature>
<dbReference type="InterPro" id="IPR037066">
    <property type="entry name" value="Plug_dom_sf"/>
</dbReference>
<feature type="domain" description="TonB-dependent receptor-like beta-barrel" evidence="15">
    <location>
        <begin position="306"/>
        <end position="791"/>
    </location>
</feature>
<dbReference type="Pfam" id="PF00593">
    <property type="entry name" value="TonB_dep_Rec_b-barrel"/>
    <property type="match status" value="1"/>
</dbReference>
<keyword evidence="5 12" id="KW-0812">Transmembrane</keyword>
<dbReference type="EMBL" id="QQAW01000002">
    <property type="protein sequence ID" value="RDI39520.1"/>
    <property type="molecule type" value="Genomic_DNA"/>
</dbReference>
<keyword evidence="8" id="KW-0406">Ion transport</keyword>
<feature type="signal peptide" evidence="14">
    <location>
        <begin position="1"/>
        <end position="27"/>
    </location>
</feature>
<dbReference type="AlphaFoldDB" id="A0A370G8H5"/>
<evidence type="ECO:0000256" key="9">
    <source>
        <dbReference type="ARBA" id="ARBA00023077"/>
    </source>
</evidence>
<dbReference type="RefSeq" id="WP_245948785.1">
    <property type="nucleotide sequence ID" value="NZ_BJMI01000001.1"/>
</dbReference>
<evidence type="ECO:0000256" key="4">
    <source>
        <dbReference type="ARBA" id="ARBA00022496"/>
    </source>
</evidence>
<comment type="caution">
    <text evidence="17">The sequence shown here is derived from an EMBL/GenBank/DDBJ whole genome shotgun (WGS) entry which is preliminary data.</text>
</comment>